<evidence type="ECO:0000256" key="7">
    <source>
        <dbReference type="SAM" id="Phobius"/>
    </source>
</evidence>
<proteinExistence type="predicted"/>
<feature type="transmembrane region" description="Helical" evidence="7">
    <location>
        <begin position="159"/>
        <end position="179"/>
    </location>
</feature>
<evidence type="ECO:0000313" key="8">
    <source>
        <dbReference type="EMBL" id="TFE82862.1"/>
    </source>
</evidence>
<reference evidence="8 9" key="1">
    <citation type="submission" date="2017-03" db="EMBL/GenBank/DDBJ databases">
        <title>Isolation of Levoglucosan Utilizing Bacteria.</title>
        <authorList>
            <person name="Arya A.S."/>
        </authorList>
    </citation>
    <scope>NUCLEOTIDE SEQUENCE [LARGE SCALE GENOMIC DNA]</scope>
    <source>
        <strain evidence="8 9">MEC069</strain>
    </source>
</reference>
<dbReference type="NCBIfam" id="NF008397">
    <property type="entry name" value="PRK11195.1"/>
    <property type="match status" value="1"/>
</dbReference>
<evidence type="ECO:0000256" key="4">
    <source>
        <dbReference type="ARBA" id="ARBA00022692"/>
    </source>
</evidence>
<dbReference type="SUPFAM" id="SSF103473">
    <property type="entry name" value="MFS general substrate transporter"/>
    <property type="match status" value="1"/>
</dbReference>
<dbReference type="AlphaFoldDB" id="A0A4Y8PQ49"/>
<feature type="transmembrane region" description="Helical" evidence="7">
    <location>
        <begin position="131"/>
        <end position="153"/>
    </location>
</feature>
<keyword evidence="9" id="KW-1185">Reference proteome</keyword>
<keyword evidence="2" id="KW-0813">Transport</keyword>
<feature type="transmembrane region" description="Helical" evidence="7">
    <location>
        <begin position="87"/>
        <end position="110"/>
    </location>
</feature>
<dbReference type="Gene3D" id="1.20.1250.20">
    <property type="entry name" value="MFS general substrate transporter like domains"/>
    <property type="match status" value="1"/>
</dbReference>
<keyword evidence="4 7" id="KW-0812">Transmembrane</keyword>
<dbReference type="CDD" id="cd06173">
    <property type="entry name" value="MFS_MefA_like"/>
    <property type="match status" value="1"/>
</dbReference>
<evidence type="ECO:0000256" key="2">
    <source>
        <dbReference type="ARBA" id="ARBA00022448"/>
    </source>
</evidence>
<dbReference type="InterPro" id="IPR011701">
    <property type="entry name" value="MFS"/>
</dbReference>
<evidence type="ECO:0000256" key="5">
    <source>
        <dbReference type="ARBA" id="ARBA00022989"/>
    </source>
</evidence>
<evidence type="ECO:0000256" key="1">
    <source>
        <dbReference type="ARBA" id="ARBA00004651"/>
    </source>
</evidence>
<sequence length="405" mass="43496">MKRKQTALNSLYWTQFLSAFADNLNFFIIIGILTHRGVANPEGTITNIQIGFLLGYVLLAPVVGALADRRAKSQVLLLGNLFKGAGMLLLMLGVWPILCYVVLGIGAVVYSPAKYGILTELTDSEDQLLRANAMVEGSTIFAILLGTVVGGFLATVSDVLGVAVCLALYMLSLALTYAIPRKAGNPTIRYGASARQFFGDMRKVFANPRARFSLISTGSFWLTASVLRIALIAWLPANLGIVKTSQQSLMLGVTAVGVVLSAFFIPRLVPAGKLHRAYIFGYVMVGALMATAYQHSLVLTIILLMLIGMSGGVFLIPMNTMLQEEGKALIGAGKAIAIQNFVENSLTVLGLGFFTTLNALHVAIDLSVVIMGCVLLLFLLYVHSQLGKVKRWVAASERPERGHGG</sequence>
<name>A0A4Y8PQ49_9BACL</name>
<feature type="transmembrane region" description="Helical" evidence="7">
    <location>
        <begin position="212"/>
        <end position="235"/>
    </location>
</feature>
<evidence type="ECO:0000256" key="3">
    <source>
        <dbReference type="ARBA" id="ARBA00022475"/>
    </source>
</evidence>
<dbReference type="RefSeq" id="WP_134757676.1">
    <property type="nucleotide sequence ID" value="NZ_MYFO02000009.1"/>
</dbReference>
<keyword evidence="6 7" id="KW-0472">Membrane</keyword>
<gene>
    <name evidence="8" type="ORF">B5M42_24355</name>
</gene>
<accession>A0A4Y8PQ49</accession>
<feature type="transmembrane region" description="Helical" evidence="7">
    <location>
        <begin position="299"/>
        <end position="316"/>
    </location>
</feature>
<protein>
    <submittedName>
        <fullName evidence="8">Lysophospholipid transporter LplT</fullName>
    </submittedName>
</protein>
<feature type="transmembrane region" description="Helical" evidence="7">
    <location>
        <begin position="360"/>
        <end position="382"/>
    </location>
</feature>
<feature type="transmembrane region" description="Helical" evidence="7">
    <location>
        <begin position="45"/>
        <end position="67"/>
    </location>
</feature>
<feature type="transmembrane region" description="Helical" evidence="7">
    <location>
        <begin position="277"/>
        <end position="293"/>
    </location>
</feature>
<dbReference type="GO" id="GO:0022857">
    <property type="term" value="F:transmembrane transporter activity"/>
    <property type="evidence" value="ECO:0007669"/>
    <property type="project" value="InterPro"/>
</dbReference>
<evidence type="ECO:0000256" key="6">
    <source>
        <dbReference type="ARBA" id="ARBA00023136"/>
    </source>
</evidence>
<comment type="subcellular location">
    <subcellularLocation>
        <location evidence="1">Cell membrane</location>
        <topology evidence="1">Multi-pass membrane protein</topology>
    </subcellularLocation>
</comment>
<feature type="transmembrane region" description="Helical" evidence="7">
    <location>
        <begin position="247"/>
        <end position="265"/>
    </location>
</feature>
<keyword evidence="5 7" id="KW-1133">Transmembrane helix</keyword>
<dbReference type="InterPro" id="IPR036259">
    <property type="entry name" value="MFS_trans_sf"/>
</dbReference>
<feature type="transmembrane region" description="Helical" evidence="7">
    <location>
        <begin position="12"/>
        <end position="33"/>
    </location>
</feature>
<dbReference type="GO" id="GO:0005886">
    <property type="term" value="C:plasma membrane"/>
    <property type="evidence" value="ECO:0007669"/>
    <property type="project" value="UniProtKB-SubCell"/>
</dbReference>
<dbReference type="Proteomes" id="UP000298246">
    <property type="component" value="Unassembled WGS sequence"/>
</dbReference>
<organism evidence="8 9">
    <name type="scientific">Paenibacillus athensensis</name>
    <dbReference type="NCBI Taxonomy" id="1967502"/>
    <lineage>
        <taxon>Bacteria</taxon>
        <taxon>Bacillati</taxon>
        <taxon>Bacillota</taxon>
        <taxon>Bacilli</taxon>
        <taxon>Bacillales</taxon>
        <taxon>Paenibacillaceae</taxon>
        <taxon>Paenibacillus</taxon>
    </lineage>
</organism>
<dbReference type="EMBL" id="MYFO01000065">
    <property type="protein sequence ID" value="TFE82862.1"/>
    <property type="molecule type" value="Genomic_DNA"/>
</dbReference>
<dbReference type="Pfam" id="PF07690">
    <property type="entry name" value="MFS_1"/>
    <property type="match status" value="1"/>
</dbReference>
<dbReference type="PANTHER" id="PTHR43266">
    <property type="entry name" value="MACROLIDE-EFFLUX PROTEIN"/>
    <property type="match status" value="1"/>
</dbReference>
<dbReference type="PANTHER" id="PTHR43266:SF2">
    <property type="entry name" value="MAJOR FACILITATOR SUPERFAMILY (MFS) PROFILE DOMAIN-CONTAINING PROTEIN"/>
    <property type="match status" value="1"/>
</dbReference>
<comment type="caution">
    <text evidence="8">The sequence shown here is derived from an EMBL/GenBank/DDBJ whole genome shotgun (WGS) entry which is preliminary data.</text>
</comment>
<keyword evidence="3" id="KW-1003">Cell membrane</keyword>
<dbReference type="OrthoDB" id="9803968at2"/>
<evidence type="ECO:0000313" key="9">
    <source>
        <dbReference type="Proteomes" id="UP000298246"/>
    </source>
</evidence>